<dbReference type="Proteomes" id="UP000295706">
    <property type="component" value="Unassembled WGS sequence"/>
</dbReference>
<organism evidence="5 6">
    <name type="scientific">Arundinibacter roseus</name>
    <dbReference type="NCBI Taxonomy" id="2070510"/>
    <lineage>
        <taxon>Bacteria</taxon>
        <taxon>Pseudomonadati</taxon>
        <taxon>Bacteroidota</taxon>
        <taxon>Cytophagia</taxon>
        <taxon>Cytophagales</taxon>
        <taxon>Spirosomataceae</taxon>
        <taxon>Arundinibacter</taxon>
    </lineage>
</organism>
<dbReference type="Gene3D" id="3.90.220.20">
    <property type="entry name" value="DNA methylase specificity domains"/>
    <property type="match status" value="2"/>
</dbReference>
<reference evidence="5 6" key="1">
    <citation type="submission" date="2019-02" db="EMBL/GenBank/DDBJ databases">
        <title>Arundinibacter roseus gen. nov., sp. nov., a new member of the family Cytophagaceae.</title>
        <authorList>
            <person name="Szuroczki S."/>
            <person name="Khayer B."/>
            <person name="Sproer C."/>
            <person name="Toumi M."/>
            <person name="Szabo A."/>
            <person name="Felfoldi T."/>
            <person name="Schumann P."/>
            <person name="Toth E."/>
        </authorList>
    </citation>
    <scope>NUCLEOTIDE SEQUENCE [LARGE SCALE GENOMIC DNA]</scope>
    <source>
        <strain evidence="5 6">DMA-k-7a</strain>
    </source>
</reference>
<sequence>MSEWKEYRFSDFVKINPTVSLNGWDEYSFVEMKDLEDGNKFCFPKIKKKKAGGSKFQNGDTLFARITPCLENGKICKVKNLENNLGFGSTEFYVLRGNENISDTEFIYYLSRWKEVRDHAEINLDGTSGRQRVPKASFDDLIILMPPLPEQTAIASVLSSLDDKIDLLHRQNATLEKMAETLFRQWFVEEAKEEWEEGTISDLIEVNPPRKLQKGALAPYLEMAGLNTSTSAPTGWYLREFTSGSKFISGDTLLARITPCLENGKAAFVDFLNEDQIGWGSTEFIILRPKKKLHPFFAYTVVRNKDFKDFAESCMQGSSGRQRVDIENLKSYEIAIPPDSLVLRFNDFCESITPKLKSNQTQIRTLTALRDTLLPKLMSGEIRLNHDLQD</sequence>
<comment type="similarity">
    <text evidence="1">Belongs to the type-I restriction system S methylase family.</text>
</comment>
<keyword evidence="5" id="KW-0378">Hydrolase</keyword>
<feature type="domain" description="Type I restriction modification DNA specificity" evidence="4">
    <location>
        <begin position="1"/>
        <end position="177"/>
    </location>
</feature>
<dbReference type="SUPFAM" id="SSF116734">
    <property type="entry name" value="DNA methylase specificity domain"/>
    <property type="match status" value="2"/>
</dbReference>
<dbReference type="PANTHER" id="PTHR30408:SF13">
    <property type="entry name" value="TYPE I RESTRICTION ENZYME HINDI SPECIFICITY SUBUNIT"/>
    <property type="match status" value="1"/>
</dbReference>
<dbReference type="Pfam" id="PF01420">
    <property type="entry name" value="Methylase_S"/>
    <property type="match status" value="2"/>
</dbReference>
<dbReference type="EMBL" id="SMJU01000007">
    <property type="protein sequence ID" value="TDB64664.1"/>
    <property type="molecule type" value="Genomic_DNA"/>
</dbReference>
<evidence type="ECO:0000256" key="1">
    <source>
        <dbReference type="ARBA" id="ARBA00010923"/>
    </source>
</evidence>
<dbReference type="CDD" id="cd17260">
    <property type="entry name" value="RMtype1_S_EcoEI-TRD1-CR1_like"/>
    <property type="match status" value="2"/>
</dbReference>
<dbReference type="InterPro" id="IPR000055">
    <property type="entry name" value="Restrct_endonuc_typeI_TRD"/>
</dbReference>
<dbReference type="AlphaFoldDB" id="A0A4R4K9X4"/>
<keyword evidence="5" id="KW-0255">Endonuclease</keyword>
<accession>A0A4R4K9X4</accession>
<dbReference type="InterPro" id="IPR052021">
    <property type="entry name" value="Type-I_RS_S_subunit"/>
</dbReference>
<proteinExistence type="inferred from homology"/>
<keyword evidence="5" id="KW-0540">Nuclease</keyword>
<evidence type="ECO:0000313" key="6">
    <source>
        <dbReference type="Proteomes" id="UP000295706"/>
    </source>
</evidence>
<dbReference type="GO" id="GO:0004519">
    <property type="term" value="F:endonuclease activity"/>
    <property type="evidence" value="ECO:0007669"/>
    <property type="project" value="UniProtKB-KW"/>
</dbReference>
<dbReference type="OrthoDB" id="825893at2"/>
<comment type="caution">
    <text evidence="5">The sequence shown here is derived from an EMBL/GenBank/DDBJ whole genome shotgun (WGS) entry which is preliminary data.</text>
</comment>
<protein>
    <submittedName>
        <fullName evidence="5">Restriction endonuclease subunit S</fullName>
    </submittedName>
</protein>
<keyword evidence="6" id="KW-1185">Reference proteome</keyword>
<keyword evidence="2" id="KW-0680">Restriction system</keyword>
<evidence type="ECO:0000256" key="3">
    <source>
        <dbReference type="ARBA" id="ARBA00023125"/>
    </source>
</evidence>
<evidence type="ECO:0000259" key="4">
    <source>
        <dbReference type="Pfam" id="PF01420"/>
    </source>
</evidence>
<evidence type="ECO:0000256" key="2">
    <source>
        <dbReference type="ARBA" id="ARBA00022747"/>
    </source>
</evidence>
<name>A0A4R4K9X4_9BACT</name>
<evidence type="ECO:0000313" key="5">
    <source>
        <dbReference type="EMBL" id="TDB64664.1"/>
    </source>
</evidence>
<gene>
    <name evidence="5" type="ORF">EZE20_13435</name>
</gene>
<dbReference type="RefSeq" id="WP_132118433.1">
    <property type="nucleotide sequence ID" value="NZ_SMJU01000007.1"/>
</dbReference>
<feature type="domain" description="Type I restriction modification DNA specificity" evidence="4">
    <location>
        <begin position="193"/>
        <end position="339"/>
    </location>
</feature>
<dbReference type="GO" id="GO:0009307">
    <property type="term" value="P:DNA restriction-modification system"/>
    <property type="evidence" value="ECO:0007669"/>
    <property type="project" value="UniProtKB-KW"/>
</dbReference>
<keyword evidence="3" id="KW-0238">DNA-binding</keyword>
<dbReference type="GO" id="GO:0003677">
    <property type="term" value="F:DNA binding"/>
    <property type="evidence" value="ECO:0007669"/>
    <property type="project" value="UniProtKB-KW"/>
</dbReference>
<dbReference type="PANTHER" id="PTHR30408">
    <property type="entry name" value="TYPE-1 RESTRICTION ENZYME ECOKI SPECIFICITY PROTEIN"/>
    <property type="match status" value="1"/>
</dbReference>
<dbReference type="InterPro" id="IPR044946">
    <property type="entry name" value="Restrct_endonuc_typeI_TRD_sf"/>
</dbReference>